<dbReference type="GO" id="GO:0016853">
    <property type="term" value="F:isomerase activity"/>
    <property type="evidence" value="ECO:0007669"/>
    <property type="project" value="UniProtKB-KW"/>
</dbReference>
<dbReference type="Proteomes" id="UP000199310">
    <property type="component" value="Unassembled WGS sequence"/>
</dbReference>
<keyword evidence="5" id="KW-0732">Signal</keyword>
<dbReference type="STRING" id="29529.SAMN04488122_5135"/>
<dbReference type="GO" id="GO:0016491">
    <property type="term" value="F:oxidoreductase activity"/>
    <property type="evidence" value="ECO:0007669"/>
    <property type="project" value="InterPro"/>
</dbReference>
<dbReference type="GO" id="GO:0017004">
    <property type="term" value="P:cytochrome complex assembly"/>
    <property type="evidence" value="ECO:0007669"/>
    <property type="project" value="UniProtKB-KW"/>
</dbReference>
<comment type="subcellular location">
    <subcellularLocation>
        <location evidence="1">Cell envelope</location>
    </subcellularLocation>
</comment>
<feature type="chain" id="PRO_5011531882" evidence="5">
    <location>
        <begin position="21"/>
        <end position="372"/>
    </location>
</feature>
<evidence type="ECO:0000259" key="6">
    <source>
        <dbReference type="PROSITE" id="PS51352"/>
    </source>
</evidence>
<evidence type="ECO:0000313" key="7">
    <source>
        <dbReference type="EMBL" id="SEW52811.1"/>
    </source>
</evidence>
<dbReference type="EMBL" id="FOJG01000002">
    <property type="protein sequence ID" value="SEW52811.1"/>
    <property type="molecule type" value="Genomic_DNA"/>
</dbReference>
<accession>A0A1I0S9J7</accession>
<dbReference type="InterPro" id="IPR050553">
    <property type="entry name" value="Thioredoxin_ResA/DsbE_sf"/>
</dbReference>
<keyword evidence="4" id="KW-0676">Redox-active center</keyword>
<keyword evidence="8" id="KW-1185">Reference proteome</keyword>
<sequence>MNMRKLLLVLIMVGCTVGVAAQQKIVVKGTVKGDLKGHNKVYVLEGTQKRDSVEIRNGRFTIRIPWVKDVAPYLHAEYDTTLRPRLPAFPLVVDGPGTIYLDVADVNRGLRSGRIRGNQSAVDFQAFEDGREKLRVEINAIVNERFKGGSPKDSGYNMAFLELIQQRLIPYIGNFVEAHAGSFAGAFILGRYQPILPASDLERLYNKLSPMQQRSAPAQEVAARLIGIKRAAEGQEVVDFTLNTPGDQPISFSSFRGKYVMIDFWSSWCGPCKASFPYMKELYQQYRSDKFEILGISIDEDKGAWLKELKKQELPWPQLLDTKNVSVNSFAITAVPTAYLISPDGKIIMKQVGFGEERDGEIEKKLKELFGR</sequence>
<dbReference type="AlphaFoldDB" id="A0A1I0S9J7"/>
<dbReference type="PANTHER" id="PTHR42852">
    <property type="entry name" value="THIOL:DISULFIDE INTERCHANGE PROTEIN DSBE"/>
    <property type="match status" value="1"/>
</dbReference>
<dbReference type="InterPro" id="IPR000866">
    <property type="entry name" value="AhpC/TSA"/>
</dbReference>
<evidence type="ECO:0000256" key="5">
    <source>
        <dbReference type="SAM" id="SignalP"/>
    </source>
</evidence>
<protein>
    <submittedName>
        <fullName evidence="7">Thiol-disulfide isomerase or thioredoxin</fullName>
    </submittedName>
</protein>
<evidence type="ECO:0000256" key="3">
    <source>
        <dbReference type="ARBA" id="ARBA00023157"/>
    </source>
</evidence>
<dbReference type="InterPro" id="IPR017937">
    <property type="entry name" value="Thioredoxin_CS"/>
</dbReference>
<feature type="signal peptide" evidence="5">
    <location>
        <begin position="1"/>
        <end position="20"/>
    </location>
</feature>
<evidence type="ECO:0000256" key="2">
    <source>
        <dbReference type="ARBA" id="ARBA00022748"/>
    </source>
</evidence>
<evidence type="ECO:0000313" key="8">
    <source>
        <dbReference type="Proteomes" id="UP000199310"/>
    </source>
</evidence>
<dbReference type="GO" id="GO:0030313">
    <property type="term" value="C:cell envelope"/>
    <property type="evidence" value="ECO:0007669"/>
    <property type="project" value="UniProtKB-SubCell"/>
</dbReference>
<evidence type="ECO:0000256" key="4">
    <source>
        <dbReference type="ARBA" id="ARBA00023284"/>
    </source>
</evidence>
<reference evidence="8" key="1">
    <citation type="submission" date="2016-10" db="EMBL/GenBank/DDBJ databases">
        <authorList>
            <person name="Varghese N."/>
            <person name="Submissions S."/>
        </authorList>
    </citation>
    <scope>NUCLEOTIDE SEQUENCE [LARGE SCALE GENOMIC DNA]</scope>
    <source>
        <strain evidence="8">DSM 3695</strain>
    </source>
</reference>
<dbReference type="InterPro" id="IPR013766">
    <property type="entry name" value="Thioredoxin_domain"/>
</dbReference>
<dbReference type="OrthoDB" id="640449at2"/>
<keyword evidence="7" id="KW-0413">Isomerase</keyword>
<dbReference type="PANTHER" id="PTHR42852:SF6">
    <property type="entry name" value="THIOL:DISULFIDE INTERCHANGE PROTEIN DSBE"/>
    <property type="match status" value="1"/>
</dbReference>
<organism evidence="7 8">
    <name type="scientific">Chitinophaga arvensicola</name>
    <dbReference type="NCBI Taxonomy" id="29529"/>
    <lineage>
        <taxon>Bacteria</taxon>
        <taxon>Pseudomonadati</taxon>
        <taxon>Bacteroidota</taxon>
        <taxon>Chitinophagia</taxon>
        <taxon>Chitinophagales</taxon>
        <taxon>Chitinophagaceae</taxon>
        <taxon>Chitinophaga</taxon>
    </lineage>
</organism>
<dbReference type="SUPFAM" id="SSF52833">
    <property type="entry name" value="Thioredoxin-like"/>
    <property type="match status" value="1"/>
</dbReference>
<feature type="domain" description="Thioredoxin" evidence="6">
    <location>
        <begin position="231"/>
        <end position="371"/>
    </location>
</feature>
<keyword evidence="2" id="KW-0201">Cytochrome c-type biogenesis</keyword>
<gene>
    <name evidence="7" type="ORF">SAMN04488122_5135</name>
</gene>
<dbReference type="PROSITE" id="PS00194">
    <property type="entry name" value="THIOREDOXIN_1"/>
    <property type="match status" value="1"/>
</dbReference>
<dbReference type="GO" id="GO:0016209">
    <property type="term" value="F:antioxidant activity"/>
    <property type="evidence" value="ECO:0007669"/>
    <property type="project" value="InterPro"/>
</dbReference>
<proteinExistence type="predicted"/>
<dbReference type="CDD" id="cd02966">
    <property type="entry name" value="TlpA_like_family"/>
    <property type="match status" value="1"/>
</dbReference>
<dbReference type="PROSITE" id="PS51352">
    <property type="entry name" value="THIOREDOXIN_2"/>
    <property type="match status" value="1"/>
</dbReference>
<dbReference type="InterPro" id="IPR036249">
    <property type="entry name" value="Thioredoxin-like_sf"/>
</dbReference>
<evidence type="ECO:0000256" key="1">
    <source>
        <dbReference type="ARBA" id="ARBA00004196"/>
    </source>
</evidence>
<name>A0A1I0S9J7_9BACT</name>
<dbReference type="Pfam" id="PF00578">
    <property type="entry name" value="AhpC-TSA"/>
    <property type="match status" value="1"/>
</dbReference>
<dbReference type="Gene3D" id="3.40.30.10">
    <property type="entry name" value="Glutaredoxin"/>
    <property type="match status" value="1"/>
</dbReference>
<keyword evidence="3" id="KW-1015">Disulfide bond</keyword>